<protein>
    <recommendedName>
        <fullName evidence="4">DUF4136 domain-containing protein</fullName>
    </recommendedName>
</protein>
<dbReference type="EMBL" id="QGLT01000012">
    <property type="protein sequence ID" value="PXY98512.1"/>
    <property type="molecule type" value="Genomic_DNA"/>
</dbReference>
<name>A0A318MUS0_9PROT</name>
<comment type="caution">
    <text evidence="2">The sequence shown here is derived from an EMBL/GenBank/DDBJ whole genome shotgun (WGS) entry which is preliminary data.</text>
</comment>
<reference evidence="2 3" key="1">
    <citation type="submission" date="2018-05" db="EMBL/GenBank/DDBJ databases">
        <title>Reference genomes for bee gut microbiota database.</title>
        <authorList>
            <person name="Ellegaard K.M."/>
        </authorList>
    </citation>
    <scope>NUCLEOTIDE SEQUENCE [LARGE SCALE GENOMIC DNA]</scope>
    <source>
        <strain evidence="2 3">ESL0284</strain>
    </source>
</reference>
<feature type="signal peptide" evidence="1">
    <location>
        <begin position="1"/>
        <end position="20"/>
    </location>
</feature>
<evidence type="ECO:0000313" key="2">
    <source>
        <dbReference type="EMBL" id="PXY98512.1"/>
    </source>
</evidence>
<dbReference type="RefSeq" id="WP_110439629.1">
    <property type="nucleotide sequence ID" value="NZ_CP046393.1"/>
</dbReference>
<dbReference type="PROSITE" id="PS51257">
    <property type="entry name" value="PROKAR_LIPOPROTEIN"/>
    <property type="match status" value="1"/>
</dbReference>
<sequence>MRLYSLASLMMLCLSLTACANKFYIPIWNEKGTAKPLSKTDDVIRVVVSDRLKKYVEKTRSDDPDWLDGSKLADYIGMAKLNTEDRLQNLGYQLTDTRYIKNDIGKSKQIKWINNQGNTQYAMTHGGKPTVFALVDSQVADTYTQRFISNEPYSSDPSTGATTMWTNHVDEVTINRIVYGIKLVRPIGEDNPLYQCNNSSLSANFCTYPDSYWDDTSHYETIFYGVGTMTTSARDPDYIENHLTSSVLYQYPNLLGRKRVIQISQPFFQVTKVTDTPQ</sequence>
<dbReference type="Proteomes" id="UP000247565">
    <property type="component" value="Unassembled WGS sequence"/>
</dbReference>
<evidence type="ECO:0008006" key="4">
    <source>
        <dbReference type="Google" id="ProtNLM"/>
    </source>
</evidence>
<evidence type="ECO:0000256" key="1">
    <source>
        <dbReference type="SAM" id="SignalP"/>
    </source>
</evidence>
<keyword evidence="3" id="KW-1185">Reference proteome</keyword>
<dbReference type="OrthoDB" id="7289282at2"/>
<proteinExistence type="predicted"/>
<accession>A0A318MUS0</accession>
<keyword evidence="1" id="KW-0732">Signal</keyword>
<dbReference type="AlphaFoldDB" id="A0A318MUS0"/>
<gene>
    <name evidence="2" type="ORF">DK869_08750</name>
</gene>
<evidence type="ECO:0000313" key="3">
    <source>
        <dbReference type="Proteomes" id="UP000247565"/>
    </source>
</evidence>
<feature type="chain" id="PRO_5016386620" description="DUF4136 domain-containing protein" evidence="1">
    <location>
        <begin position="21"/>
        <end position="278"/>
    </location>
</feature>
<organism evidence="2 3">
    <name type="scientific">Commensalibacter melissae</name>
    <dbReference type="NCBI Taxonomy" id="2070537"/>
    <lineage>
        <taxon>Bacteria</taxon>
        <taxon>Pseudomonadati</taxon>
        <taxon>Pseudomonadota</taxon>
        <taxon>Alphaproteobacteria</taxon>
        <taxon>Acetobacterales</taxon>
        <taxon>Acetobacteraceae</taxon>
    </lineage>
</organism>